<dbReference type="PANTHER" id="PTHR12276:SF110">
    <property type="entry name" value="EPSIN-1-RELATED"/>
    <property type="match status" value="1"/>
</dbReference>
<dbReference type="GO" id="GO:0030276">
    <property type="term" value="F:clathrin binding"/>
    <property type="evidence" value="ECO:0007669"/>
    <property type="project" value="TreeGrafter"/>
</dbReference>
<dbReference type="GO" id="GO:0006897">
    <property type="term" value="P:endocytosis"/>
    <property type="evidence" value="ECO:0007669"/>
    <property type="project" value="TreeGrafter"/>
</dbReference>
<feature type="non-terminal residue" evidence="5">
    <location>
        <position position="83"/>
    </location>
</feature>
<comment type="subcellular location">
    <subcellularLocation>
        <location evidence="1">Cytoplasmic vesicle</location>
        <location evidence="1">Clathrin-coated vesicle</location>
    </subcellularLocation>
</comment>
<dbReference type="GO" id="GO:0005886">
    <property type="term" value="C:plasma membrane"/>
    <property type="evidence" value="ECO:0007669"/>
    <property type="project" value="TreeGrafter"/>
</dbReference>
<evidence type="ECO:0000256" key="2">
    <source>
        <dbReference type="ARBA" id="ARBA00023329"/>
    </source>
</evidence>
<dbReference type="GeneID" id="17355868"/>
<dbReference type="RefSeq" id="XP_005848488.1">
    <property type="nucleotide sequence ID" value="XM_005848426.1"/>
</dbReference>
<dbReference type="Pfam" id="PF01417">
    <property type="entry name" value="ENTH"/>
    <property type="match status" value="1"/>
</dbReference>
<dbReference type="OMA" id="CATILHV"/>
<accession>E1ZDB4</accession>
<keyword evidence="2" id="KW-0968">Cytoplasmic vesicle</keyword>
<dbReference type="STRING" id="554065.E1ZDB4"/>
<dbReference type="PROSITE" id="PS50942">
    <property type="entry name" value="ENTH"/>
    <property type="match status" value="1"/>
</dbReference>
<dbReference type="KEGG" id="cvr:CHLNCDRAFT_14865"/>
<evidence type="ECO:0000313" key="5">
    <source>
        <dbReference type="EMBL" id="EFN56386.1"/>
    </source>
</evidence>
<dbReference type="AlphaFoldDB" id="E1ZDB4"/>
<proteinExistence type="predicted"/>
<sequence length="83" mass="9390">KPYSLTERKARAATHNQPWGPTGSELARLSELSFSPADCATILHVVDLRLSYPPKKWRNVYKGLTLLEYLLRHGSEPCVARAR</sequence>
<dbReference type="Proteomes" id="UP000008141">
    <property type="component" value="Unassembled WGS sequence"/>
</dbReference>
<dbReference type="GO" id="GO:0005768">
    <property type="term" value="C:endosome"/>
    <property type="evidence" value="ECO:0007669"/>
    <property type="project" value="TreeGrafter"/>
</dbReference>
<evidence type="ECO:0000313" key="6">
    <source>
        <dbReference type="Proteomes" id="UP000008141"/>
    </source>
</evidence>
<name>E1ZDB4_CHLVA</name>
<evidence type="ECO:0000256" key="3">
    <source>
        <dbReference type="SAM" id="MobiDB-lite"/>
    </source>
</evidence>
<dbReference type="CDD" id="cd03571">
    <property type="entry name" value="ENTH"/>
    <property type="match status" value="1"/>
</dbReference>
<protein>
    <recommendedName>
        <fullName evidence="4">ENTH domain-containing protein</fullName>
    </recommendedName>
</protein>
<reference evidence="5 6" key="1">
    <citation type="journal article" date="2010" name="Plant Cell">
        <title>The Chlorella variabilis NC64A genome reveals adaptation to photosymbiosis, coevolution with viruses, and cryptic sex.</title>
        <authorList>
            <person name="Blanc G."/>
            <person name="Duncan G."/>
            <person name="Agarkova I."/>
            <person name="Borodovsky M."/>
            <person name="Gurnon J."/>
            <person name="Kuo A."/>
            <person name="Lindquist E."/>
            <person name="Lucas S."/>
            <person name="Pangilinan J."/>
            <person name="Polle J."/>
            <person name="Salamov A."/>
            <person name="Terry A."/>
            <person name="Yamada T."/>
            <person name="Dunigan D.D."/>
            <person name="Grigoriev I.V."/>
            <person name="Claverie J.M."/>
            <person name="Van Etten J.L."/>
        </authorList>
    </citation>
    <scope>NUCLEOTIDE SEQUENCE [LARGE SCALE GENOMIC DNA]</scope>
    <source>
        <strain evidence="5 6">NC64A</strain>
    </source>
</reference>
<organism evidence="6">
    <name type="scientific">Chlorella variabilis</name>
    <name type="common">Green alga</name>
    <dbReference type="NCBI Taxonomy" id="554065"/>
    <lineage>
        <taxon>Eukaryota</taxon>
        <taxon>Viridiplantae</taxon>
        <taxon>Chlorophyta</taxon>
        <taxon>core chlorophytes</taxon>
        <taxon>Trebouxiophyceae</taxon>
        <taxon>Chlorellales</taxon>
        <taxon>Chlorellaceae</taxon>
        <taxon>Chlorella clade</taxon>
        <taxon>Chlorella</taxon>
    </lineage>
</organism>
<dbReference type="InterPro" id="IPR008942">
    <property type="entry name" value="ENTH_VHS"/>
</dbReference>
<dbReference type="Gene3D" id="1.25.40.90">
    <property type="match status" value="1"/>
</dbReference>
<dbReference type="InterPro" id="IPR013809">
    <property type="entry name" value="ENTH"/>
</dbReference>
<dbReference type="InParanoid" id="E1ZDB4"/>
<dbReference type="GO" id="GO:0005543">
    <property type="term" value="F:phospholipid binding"/>
    <property type="evidence" value="ECO:0007669"/>
    <property type="project" value="TreeGrafter"/>
</dbReference>
<dbReference type="PANTHER" id="PTHR12276">
    <property type="entry name" value="EPSIN/ENT-RELATED"/>
    <property type="match status" value="1"/>
</dbReference>
<dbReference type="eggNOG" id="KOG2056">
    <property type="taxonomic scope" value="Eukaryota"/>
</dbReference>
<dbReference type="EMBL" id="GL433842">
    <property type="protein sequence ID" value="EFN56386.1"/>
    <property type="molecule type" value="Genomic_DNA"/>
</dbReference>
<keyword evidence="6" id="KW-1185">Reference proteome</keyword>
<dbReference type="GO" id="GO:0030125">
    <property type="term" value="C:clathrin vesicle coat"/>
    <property type="evidence" value="ECO:0007669"/>
    <property type="project" value="TreeGrafter"/>
</dbReference>
<feature type="compositionally biased region" description="Basic and acidic residues" evidence="3">
    <location>
        <begin position="1"/>
        <end position="10"/>
    </location>
</feature>
<dbReference type="SUPFAM" id="SSF48464">
    <property type="entry name" value="ENTH/VHS domain"/>
    <property type="match status" value="1"/>
</dbReference>
<feature type="region of interest" description="Disordered" evidence="3">
    <location>
        <begin position="1"/>
        <end position="20"/>
    </location>
</feature>
<evidence type="ECO:0000259" key="4">
    <source>
        <dbReference type="PROSITE" id="PS50942"/>
    </source>
</evidence>
<feature type="domain" description="ENTH" evidence="4">
    <location>
        <begin position="1"/>
        <end position="83"/>
    </location>
</feature>
<gene>
    <name evidence="5" type="ORF">CHLNCDRAFT_14865</name>
</gene>
<feature type="non-terminal residue" evidence="5">
    <location>
        <position position="1"/>
    </location>
</feature>
<evidence type="ECO:0000256" key="1">
    <source>
        <dbReference type="ARBA" id="ARBA00004132"/>
    </source>
</evidence>
<dbReference type="OrthoDB" id="10266696at2759"/>